<dbReference type="Proteomes" id="UP000410492">
    <property type="component" value="Unassembled WGS sequence"/>
</dbReference>
<keyword evidence="2" id="KW-1185">Reference proteome</keyword>
<feature type="non-terminal residue" evidence="1">
    <location>
        <position position="1"/>
    </location>
</feature>
<dbReference type="AlphaFoldDB" id="A0A653DUG0"/>
<evidence type="ECO:0000313" key="1">
    <source>
        <dbReference type="EMBL" id="VEN63863.1"/>
    </source>
</evidence>
<organism evidence="1 2">
    <name type="scientific">Callosobruchus maculatus</name>
    <name type="common">Southern cowpea weevil</name>
    <name type="synonym">Pulse bruchid</name>
    <dbReference type="NCBI Taxonomy" id="64391"/>
    <lineage>
        <taxon>Eukaryota</taxon>
        <taxon>Metazoa</taxon>
        <taxon>Ecdysozoa</taxon>
        <taxon>Arthropoda</taxon>
        <taxon>Hexapoda</taxon>
        <taxon>Insecta</taxon>
        <taxon>Pterygota</taxon>
        <taxon>Neoptera</taxon>
        <taxon>Endopterygota</taxon>
        <taxon>Coleoptera</taxon>
        <taxon>Polyphaga</taxon>
        <taxon>Cucujiformia</taxon>
        <taxon>Chrysomeloidea</taxon>
        <taxon>Chrysomelidae</taxon>
        <taxon>Bruchinae</taxon>
        <taxon>Bruchini</taxon>
        <taxon>Callosobruchus</taxon>
    </lineage>
</organism>
<accession>A0A653DUG0</accession>
<gene>
    <name evidence="1" type="ORF">CALMAC_LOCUS20562</name>
</gene>
<dbReference type="OrthoDB" id="10390639at2759"/>
<name>A0A653DUG0_CALMS</name>
<sequence length="77" mass="8374">RTKTLATWATKELRKLKAAATATGASTGGGQQVTAPAAAAASWVYQKKFKKNSDTINILVLHILASNRNYNEFLFFT</sequence>
<proteinExistence type="predicted"/>
<evidence type="ECO:0000313" key="2">
    <source>
        <dbReference type="Proteomes" id="UP000410492"/>
    </source>
</evidence>
<reference evidence="1 2" key="1">
    <citation type="submission" date="2019-01" db="EMBL/GenBank/DDBJ databases">
        <authorList>
            <person name="Sayadi A."/>
        </authorList>
    </citation>
    <scope>NUCLEOTIDE SEQUENCE [LARGE SCALE GENOMIC DNA]</scope>
</reference>
<dbReference type="EMBL" id="CAACVG010014892">
    <property type="protein sequence ID" value="VEN63863.1"/>
    <property type="molecule type" value="Genomic_DNA"/>
</dbReference>
<protein>
    <submittedName>
        <fullName evidence="1">Uncharacterized protein</fullName>
    </submittedName>
</protein>